<keyword evidence="2" id="KW-1185">Reference proteome</keyword>
<name>A0A3M8EY96_9ACTN</name>
<dbReference type="EMBL" id="JNAD02000013">
    <property type="protein sequence ID" value="RKM92568.1"/>
    <property type="molecule type" value="Genomic_DNA"/>
</dbReference>
<evidence type="ECO:0000313" key="1">
    <source>
        <dbReference type="EMBL" id="RKM92568.1"/>
    </source>
</evidence>
<gene>
    <name evidence="1" type="ORF">SFRA_024575</name>
</gene>
<reference evidence="1 2" key="1">
    <citation type="journal article" date="2014" name="Genome Announc.">
        <title>Draft Genome Sequence of Streptomyces fradiae ATCC 19609, a Strain Highly Sensitive to Antibiotics.</title>
        <authorList>
            <person name="Bekker O.B."/>
            <person name="Klimina K.M."/>
            <person name="Vatlin A.A."/>
            <person name="Zakharevich N.V."/>
            <person name="Kasianov A.S."/>
            <person name="Danilenko V.N."/>
        </authorList>
    </citation>
    <scope>NUCLEOTIDE SEQUENCE [LARGE SCALE GENOMIC DNA]</scope>
    <source>
        <strain evidence="1 2">ATCC 19609</strain>
    </source>
</reference>
<protein>
    <submittedName>
        <fullName evidence="1">Uncharacterized protein</fullName>
    </submittedName>
</protein>
<comment type="caution">
    <text evidence="1">The sequence shown here is derived from an EMBL/GenBank/DDBJ whole genome shotgun (WGS) entry which is preliminary data.</text>
</comment>
<sequence>MDDWMWPDENAGVELLHPGQIKTGQRLAREVTRPDGSVGTEFTPVWGISVGGTYETYGGIGYSFRTSDGELRPAPSNSRVWAHPQIRPEDLPPHERRWITHQRFGAHHHKPGVLGDRYFYERTRAIDTFTAPDGRVYRLLCGRSTRQDDRQNPQGRWRCYWVYRWDHGVKWLGPSRENADLAYEQFELIREGRAW</sequence>
<proteinExistence type="predicted"/>
<organism evidence="1 2">
    <name type="scientific">Streptomyces xinghaiensis</name>
    <dbReference type="NCBI Taxonomy" id="1038928"/>
    <lineage>
        <taxon>Bacteria</taxon>
        <taxon>Bacillati</taxon>
        <taxon>Actinomycetota</taxon>
        <taxon>Actinomycetes</taxon>
        <taxon>Kitasatosporales</taxon>
        <taxon>Streptomycetaceae</taxon>
        <taxon>Streptomyces</taxon>
    </lineage>
</organism>
<dbReference type="AlphaFoldDB" id="A0A3M8EY96"/>
<accession>A0A3M8EY96</accession>
<evidence type="ECO:0000313" key="2">
    <source>
        <dbReference type="Proteomes" id="UP000028058"/>
    </source>
</evidence>
<dbReference type="RefSeq" id="WP_043472603.1">
    <property type="nucleotide sequence ID" value="NZ_JNAD02000013.1"/>
</dbReference>
<dbReference type="Proteomes" id="UP000028058">
    <property type="component" value="Unassembled WGS sequence"/>
</dbReference>